<dbReference type="PROSITE" id="PS50114">
    <property type="entry name" value="GATA_ZN_FINGER_2"/>
    <property type="match status" value="1"/>
</dbReference>
<dbReference type="GO" id="GO:0043565">
    <property type="term" value="F:sequence-specific DNA binding"/>
    <property type="evidence" value="ECO:0007669"/>
    <property type="project" value="InterPro"/>
</dbReference>
<reference evidence="9 10" key="1">
    <citation type="submission" date="2020-08" db="EMBL/GenBank/DDBJ databases">
        <title>Plant Genome Project.</title>
        <authorList>
            <person name="Zhang R.-G."/>
        </authorList>
    </citation>
    <scope>NUCLEOTIDE SEQUENCE [LARGE SCALE GENOMIC DNA]</scope>
    <source>
        <tissue evidence="9">Rhizome</tissue>
    </source>
</reference>
<feature type="compositionally biased region" description="Low complexity" evidence="7">
    <location>
        <begin position="149"/>
        <end position="164"/>
    </location>
</feature>
<dbReference type="PROSITE" id="PS00344">
    <property type="entry name" value="GATA_ZN_FINGER_1"/>
    <property type="match status" value="1"/>
</dbReference>
<feature type="domain" description="GATA-type" evidence="8">
    <location>
        <begin position="268"/>
        <end position="304"/>
    </location>
</feature>
<evidence type="ECO:0000256" key="2">
    <source>
        <dbReference type="ARBA" id="ARBA00022723"/>
    </source>
</evidence>
<feature type="compositionally biased region" description="Pro residues" evidence="7">
    <location>
        <begin position="183"/>
        <end position="193"/>
    </location>
</feature>
<gene>
    <name evidence="9" type="ORF">ZIOFF_030621</name>
</gene>
<dbReference type="AlphaFoldDB" id="A0A8J5L532"/>
<dbReference type="EMBL" id="JACMSC010000008">
    <property type="protein sequence ID" value="KAG6512500.1"/>
    <property type="molecule type" value="Genomic_DNA"/>
</dbReference>
<evidence type="ECO:0000256" key="4">
    <source>
        <dbReference type="ARBA" id="ARBA00022833"/>
    </source>
</evidence>
<keyword evidence="4" id="KW-0862">Zinc</keyword>
<dbReference type="FunFam" id="3.30.50.10:FF:000018">
    <property type="entry name" value="GATA transcription factor"/>
    <property type="match status" value="1"/>
</dbReference>
<dbReference type="SUPFAM" id="SSF57716">
    <property type="entry name" value="Glucocorticoid receptor-like (DNA-binding domain)"/>
    <property type="match status" value="1"/>
</dbReference>
<dbReference type="Proteomes" id="UP000734854">
    <property type="component" value="Unassembled WGS sequence"/>
</dbReference>
<accession>A0A8J5L532</accession>
<dbReference type="Pfam" id="PF00320">
    <property type="entry name" value="GATA"/>
    <property type="match status" value="1"/>
</dbReference>
<dbReference type="SMART" id="SM00401">
    <property type="entry name" value="ZnF_GATA"/>
    <property type="match status" value="1"/>
</dbReference>
<evidence type="ECO:0000256" key="1">
    <source>
        <dbReference type="ARBA" id="ARBA00005694"/>
    </source>
</evidence>
<evidence type="ECO:0000256" key="3">
    <source>
        <dbReference type="ARBA" id="ARBA00022771"/>
    </source>
</evidence>
<evidence type="ECO:0000259" key="8">
    <source>
        <dbReference type="PROSITE" id="PS50114"/>
    </source>
</evidence>
<dbReference type="PANTHER" id="PTHR45658:SF51">
    <property type="entry name" value="GATA TRANSCRIPTION FACTOR 8"/>
    <property type="match status" value="1"/>
</dbReference>
<comment type="caution">
    <text evidence="9">The sequence shown here is derived from an EMBL/GenBank/DDBJ whole genome shotgun (WGS) entry which is preliminary data.</text>
</comment>
<feature type="region of interest" description="Disordered" evidence="7">
    <location>
        <begin position="226"/>
        <end position="273"/>
    </location>
</feature>
<evidence type="ECO:0000256" key="7">
    <source>
        <dbReference type="SAM" id="MobiDB-lite"/>
    </source>
</evidence>
<keyword evidence="3 6" id="KW-0863">Zinc-finger</keyword>
<evidence type="ECO:0000313" key="10">
    <source>
        <dbReference type="Proteomes" id="UP000734854"/>
    </source>
</evidence>
<dbReference type="GO" id="GO:0030154">
    <property type="term" value="P:cell differentiation"/>
    <property type="evidence" value="ECO:0007669"/>
    <property type="project" value="TreeGrafter"/>
</dbReference>
<evidence type="ECO:0000313" key="9">
    <source>
        <dbReference type="EMBL" id="KAG6512500.1"/>
    </source>
</evidence>
<dbReference type="InterPro" id="IPR000679">
    <property type="entry name" value="Znf_GATA"/>
</dbReference>
<evidence type="ECO:0000256" key="6">
    <source>
        <dbReference type="PROSITE-ProRule" id="PRU00094"/>
    </source>
</evidence>
<evidence type="ECO:0000256" key="5">
    <source>
        <dbReference type="ARBA" id="ARBA00023159"/>
    </source>
</evidence>
<keyword evidence="10" id="KW-1185">Reference proteome</keyword>
<proteinExistence type="inferred from homology"/>
<dbReference type="GO" id="GO:0006355">
    <property type="term" value="P:regulation of DNA-templated transcription"/>
    <property type="evidence" value="ECO:0007669"/>
    <property type="project" value="InterPro"/>
</dbReference>
<protein>
    <recommendedName>
        <fullName evidence="8">GATA-type domain-containing protein</fullName>
    </recommendedName>
</protein>
<comment type="similarity">
    <text evidence="1">Belongs to the type IV zinc-finger family. Class A subfamily.</text>
</comment>
<name>A0A8J5L532_ZINOF</name>
<dbReference type="GO" id="GO:0005634">
    <property type="term" value="C:nucleus"/>
    <property type="evidence" value="ECO:0007669"/>
    <property type="project" value="TreeGrafter"/>
</dbReference>
<dbReference type="InterPro" id="IPR013088">
    <property type="entry name" value="Znf_NHR/GATA"/>
</dbReference>
<dbReference type="InterPro" id="IPR051140">
    <property type="entry name" value="GATA_TF"/>
</dbReference>
<feature type="region of interest" description="Disordered" evidence="7">
    <location>
        <begin position="140"/>
        <end position="199"/>
    </location>
</feature>
<feature type="compositionally biased region" description="Basic residues" evidence="7">
    <location>
        <begin position="249"/>
        <end position="258"/>
    </location>
</feature>
<dbReference type="Gene3D" id="3.30.50.10">
    <property type="entry name" value="Erythroid Transcription Factor GATA-1, subunit A"/>
    <property type="match status" value="1"/>
</dbReference>
<keyword evidence="5" id="KW-0010">Activator</keyword>
<keyword evidence="2" id="KW-0479">Metal-binding</keyword>
<dbReference type="GO" id="GO:0008270">
    <property type="term" value="F:zinc ion binding"/>
    <property type="evidence" value="ECO:0007669"/>
    <property type="project" value="UniProtKB-KW"/>
</dbReference>
<sequence>MEGVGGVVCLQGGEEMEDGVGHLFDHIEDLLDFPGDEDGFGMVPEPILLPSLPVRGADEVLGGEGGKKADGEFSVEEGELNPCDELDIEQLEWMSKFLEDSDSFSIGLTAAGGGGGDAAEKSVGERCCFRTSSPVSVLEANTNGGGGVSSDSSITTSSSSSSSTPACYFLGGKKEEKAVPLPRLSPPEPPAVPAVPGRARSKRARPAIFSPQILVVIPSLPPPADAVNAATSDPESFGESSSPAPPPPLKKKSKKKKMNPYADESDSPPPVRKCAHCQIQKTPQWRAGPMGPKTLCNACGVRYKSGRLFPEYRPAASPTFVPSVHSNSHKKVVEMRIKANQNAAEVDGCDLLDYIRRRRD</sequence>
<dbReference type="PANTHER" id="PTHR45658">
    <property type="entry name" value="GATA TRANSCRIPTION FACTOR"/>
    <property type="match status" value="1"/>
</dbReference>
<organism evidence="9 10">
    <name type="scientific">Zingiber officinale</name>
    <name type="common">Ginger</name>
    <name type="synonym">Amomum zingiber</name>
    <dbReference type="NCBI Taxonomy" id="94328"/>
    <lineage>
        <taxon>Eukaryota</taxon>
        <taxon>Viridiplantae</taxon>
        <taxon>Streptophyta</taxon>
        <taxon>Embryophyta</taxon>
        <taxon>Tracheophyta</taxon>
        <taxon>Spermatophyta</taxon>
        <taxon>Magnoliopsida</taxon>
        <taxon>Liliopsida</taxon>
        <taxon>Zingiberales</taxon>
        <taxon>Zingiberaceae</taxon>
        <taxon>Zingiber</taxon>
    </lineage>
</organism>
<dbReference type="CDD" id="cd00202">
    <property type="entry name" value="ZnF_GATA"/>
    <property type="match status" value="1"/>
</dbReference>